<organism evidence="1 2">
    <name type="scientific">Crocosphaera watsonii WH 0402</name>
    <dbReference type="NCBI Taxonomy" id="1284629"/>
    <lineage>
        <taxon>Bacteria</taxon>
        <taxon>Bacillati</taxon>
        <taxon>Cyanobacteriota</taxon>
        <taxon>Cyanophyceae</taxon>
        <taxon>Oscillatoriophycideae</taxon>
        <taxon>Chroococcales</taxon>
        <taxon>Aphanothecaceae</taxon>
        <taxon>Crocosphaera</taxon>
    </lineage>
</organism>
<accession>T2JUK1</accession>
<dbReference type="GO" id="GO:0004639">
    <property type="term" value="F:phosphoribosylaminoimidazolesuccinocarboxamide synthase activity"/>
    <property type="evidence" value="ECO:0007669"/>
    <property type="project" value="UniProtKB-EC"/>
</dbReference>
<keyword evidence="1" id="KW-0436">Ligase</keyword>
<dbReference type="EMBL" id="CAQN01000827">
    <property type="protein sequence ID" value="CCQ68716.1"/>
    <property type="molecule type" value="Genomic_DNA"/>
</dbReference>
<evidence type="ECO:0000313" key="1">
    <source>
        <dbReference type="EMBL" id="CCQ68716.1"/>
    </source>
</evidence>
<dbReference type="EC" id="6.3.2.6" evidence="1"/>
<gene>
    <name evidence="1" type="ORF">CWATWH0402_6462</name>
</gene>
<comment type="caution">
    <text evidence="1">The sequence shown here is derived from an EMBL/GenBank/DDBJ whole genome shotgun (WGS) entry which is preliminary data.</text>
</comment>
<sequence>MNNYRIDDEHLLEWVTGSGVDPEIVKLNVRSLIPPATYDFLLYQTNSKEKRWKTKRKHP</sequence>
<reference evidence="1 2" key="2">
    <citation type="submission" date="2013-09" db="EMBL/GenBank/DDBJ databases">
        <title>Whole genome comparison of six Crocosphaera watsonii strains with differing phenotypes.</title>
        <authorList>
            <person name="Bench S.R."/>
            <person name="Heller P."/>
            <person name="Frank I."/>
            <person name="Arciniega M."/>
            <person name="Shilova I.N."/>
            <person name="Zehr J.P."/>
        </authorList>
    </citation>
    <scope>NUCLEOTIDE SEQUENCE [LARGE SCALE GENOMIC DNA]</scope>
    <source>
        <strain evidence="1 2">WH 0402</strain>
    </source>
</reference>
<name>T2JUK1_CROWT</name>
<evidence type="ECO:0000313" key="2">
    <source>
        <dbReference type="Proteomes" id="UP000018130"/>
    </source>
</evidence>
<protein>
    <submittedName>
        <fullName evidence="1">Phosphoribosylaminoimidazole-succinocarboxamide synthase</fullName>
        <ecNumber evidence="1">6.3.2.6</ecNumber>
    </submittedName>
</protein>
<dbReference type="Proteomes" id="UP000018130">
    <property type="component" value="Unassembled WGS sequence"/>
</dbReference>
<reference evidence="1 2" key="1">
    <citation type="submission" date="2013-01" db="EMBL/GenBank/DDBJ databases">
        <authorList>
            <person name="Bench S."/>
        </authorList>
    </citation>
    <scope>NUCLEOTIDE SEQUENCE [LARGE SCALE GENOMIC DNA]</scope>
    <source>
        <strain evidence="1 2">WH 0402</strain>
    </source>
</reference>
<dbReference type="RefSeq" id="WP_231599388.1">
    <property type="nucleotide sequence ID" value="NZ_CAQN01000827.1"/>
</dbReference>
<proteinExistence type="predicted"/>
<dbReference type="AlphaFoldDB" id="T2JUK1"/>